<sequence>MESLSCTTSYLLLPAFLLLLLFLTFSRPFNGDHIDHFLTSITSFSINRDSNDTTPPQNSSPIFSPTIIYKSSKHKASKIKNKSRVKRIEADLARARDAIRMAVQLQNYTSEKEEKFLPKGSVYKNAYAFHQSHIEMVKRFKIWIYQEGEQPLVHNGPLKDKYALEGQFIDEMERKTNPFRASHPDEAHAFFLPLSVSSIVRYVYLPIISINDYSRDRMQRLLMDYISILAQKYPFWNRIHGADHFMVSCHDWAPEVTNDNPEFFRNFIRVLCNANTSEGFDPTRDVSMPELYLPPLGRYGPPRLSQGPQTGRSWRFLQEGLMVTYGKSYSTIGRKETMKFKFMSVYQKA</sequence>
<keyword evidence="2" id="KW-1185">Reference proteome</keyword>
<comment type="caution">
    <text evidence="1">The sequence shown here is derived from an EMBL/GenBank/DDBJ whole genome shotgun (WGS) entry which is preliminary data.</text>
</comment>
<dbReference type="Proteomes" id="UP001164250">
    <property type="component" value="Chromosome 8"/>
</dbReference>
<evidence type="ECO:0000313" key="1">
    <source>
        <dbReference type="EMBL" id="KAJ0089823.1"/>
    </source>
</evidence>
<organism evidence="1 2">
    <name type="scientific">Pistacia atlantica</name>
    <dbReference type="NCBI Taxonomy" id="434234"/>
    <lineage>
        <taxon>Eukaryota</taxon>
        <taxon>Viridiplantae</taxon>
        <taxon>Streptophyta</taxon>
        <taxon>Embryophyta</taxon>
        <taxon>Tracheophyta</taxon>
        <taxon>Spermatophyta</taxon>
        <taxon>Magnoliopsida</taxon>
        <taxon>eudicotyledons</taxon>
        <taxon>Gunneridae</taxon>
        <taxon>Pentapetalae</taxon>
        <taxon>rosids</taxon>
        <taxon>malvids</taxon>
        <taxon>Sapindales</taxon>
        <taxon>Anacardiaceae</taxon>
        <taxon>Pistacia</taxon>
    </lineage>
</organism>
<proteinExistence type="predicted"/>
<name>A0ACC1AT37_9ROSI</name>
<dbReference type="EMBL" id="CM047904">
    <property type="protein sequence ID" value="KAJ0089823.1"/>
    <property type="molecule type" value="Genomic_DNA"/>
</dbReference>
<evidence type="ECO:0000313" key="2">
    <source>
        <dbReference type="Proteomes" id="UP001164250"/>
    </source>
</evidence>
<protein>
    <submittedName>
        <fullName evidence="1">Uncharacterized protein</fullName>
    </submittedName>
</protein>
<reference evidence="2" key="1">
    <citation type="journal article" date="2023" name="G3 (Bethesda)">
        <title>Genome assembly and association tests identify interacting loci associated with vigor, precocity, and sex in interspecific pistachio rootstocks.</title>
        <authorList>
            <person name="Palmer W."/>
            <person name="Jacygrad E."/>
            <person name="Sagayaradj S."/>
            <person name="Cavanaugh K."/>
            <person name="Han R."/>
            <person name="Bertier L."/>
            <person name="Beede B."/>
            <person name="Kafkas S."/>
            <person name="Golino D."/>
            <person name="Preece J."/>
            <person name="Michelmore R."/>
        </authorList>
    </citation>
    <scope>NUCLEOTIDE SEQUENCE [LARGE SCALE GENOMIC DNA]</scope>
</reference>
<accession>A0ACC1AT37</accession>
<gene>
    <name evidence="1" type="ORF">Patl1_13905</name>
</gene>